<sequence>MKIYNSLDPMQQAYCFITLISAGLILIKLIAYLLKYRPINDFDSYFHFNDHPETQEPEGIISIKNLVNFMLVFGITGLGASFVLANRFIVLLFSIAAGFIILFLYHKLVRKKI</sequence>
<feature type="transmembrane region" description="Helical" evidence="1">
    <location>
        <begin position="12"/>
        <end position="34"/>
    </location>
</feature>
<evidence type="ECO:0000256" key="1">
    <source>
        <dbReference type="SAM" id="Phobius"/>
    </source>
</evidence>
<keyword evidence="1" id="KW-1133">Transmembrane helix</keyword>
<protein>
    <recommendedName>
        <fullName evidence="4">DUF3784 domain-containing protein</fullName>
    </recommendedName>
</protein>
<keyword evidence="3" id="KW-1185">Reference proteome</keyword>
<dbReference type="EMBL" id="JAOTPL010000024">
    <property type="protein sequence ID" value="MCU7695351.1"/>
    <property type="molecule type" value="Genomic_DNA"/>
</dbReference>
<accession>A0AAE3LNV4</accession>
<feature type="transmembrane region" description="Helical" evidence="1">
    <location>
        <begin position="88"/>
        <end position="105"/>
    </location>
</feature>
<name>A0AAE3LNV4_9BACT</name>
<keyword evidence="1" id="KW-0812">Transmembrane</keyword>
<gene>
    <name evidence="2" type="ORF">OD355_12560</name>
</gene>
<evidence type="ECO:0008006" key="4">
    <source>
        <dbReference type="Google" id="ProtNLM"/>
    </source>
</evidence>
<dbReference type="AlphaFoldDB" id="A0AAE3LNV4"/>
<reference evidence="2" key="1">
    <citation type="submission" date="2022-10" db="EMBL/GenBank/DDBJ databases">
        <authorList>
            <person name="Kim H.S."/>
            <person name="Kim J.-S."/>
            <person name="Suh M.K."/>
            <person name="Eom M.K."/>
            <person name="Lee J.-S."/>
        </authorList>
    </citation>
    <scope>NUCLEOTIDE SEQUENCE</scope>
    <source>
        <strain evidence="2">LIP-5</strain>
    </source>
</reference>
<proteinExistence type="predicted"/>
<evidence type="ECO:0000313" key="3">
    <source>
        <dbReference type="Proteomes" id="UP001209317"/>
    </source>
</evidence>
<evidence type="ECO:0000313" key="2">
    <source>
        <dbReference type="EMBL" id="MCU7695351.1"/>
    </source>
</evidence>
<dbReference type="Proteomes" id="UP001209317">
    <property type="component" value="Unassembled WGS sequence"/>
</dbReference>
<keyword evidence="1" id="KW-0472">Membrane</keyword>
<dbReference type="RefSeq" id="WP_263038839.1">
    <property type="nucleotide sequence ID" value="NZ_JAOTPL010000024.1"/>
</dbReference>
<organism evidence="2 3">
    <name type="scientific">Haoranjiania flava</name>
    <dbReference type="NCBI Taxonomy" id="1856322"/>
    <lineage>
        <taxon>Bacteria</taxon>
        <taxon>Pseudomonadati</taxon>
        <taxon>Bacteroidota</taxon>
        <taxon>Chitinophagia</taxon>
        <taxon>Chitinophagales</taxon>
        <taxon>Chitinophagaceae</taxon>
        <taxon>Haoranjiania</taxon>
    </lineage>
</organism>
<comment type="caution">
    <text evidence="2">The sequence shown here is derived from an EMBL/GenBank/DDBJ whole genome shotgun (WGS) entry which is preliminary data.</text>
</comment>